<keyword evidence="8" id="KW-0418">Kinase</keyword>
<dbReference type="AlphaFoldDB" id="J0WYR6"/>
<proteinExistence type="predicted"/>
<keyword evidence="4" id="KW-0597">Phosphoprotein</keyword>
<keyword evidence="2" id="KW-0813">Transport</keyword>
<dbReference type="GO" id="GO:0016301">
    <property type="term" value="F:kinase activity"/>
    <property type="evidence" value="ECO:0007669"/>
    <property type="project" value="UniProtKB-KW"/>
</dbReference>
<evidence type="ECO:0000256" key="3">
    <source>
        <dbReference type="ARBA" id="ARBA00022490"/>
    </source>
</evidence>
<dbReference type="GO" id="GO:0005737">
    <property type="term" value="C:cytoplasm"/>
    <property type="evidence" value="ECO:0007669"/>
    <property type="project" value="UniProtKB-SubCell"/>
</dbReference>
<dbReference type="GO" id="GO:0009401">
    <property type="term" value="P:phosphoenolpyruvate-dependent sugar phosphotransferase system"/>
    <property type="evidence" value="ECO:0007669"/>
    <property type="project" value="UniProtKB-KW"/>
</dbReference>
<reference evidence="10 11" key="1">
    <citation type="submission" date="2012-05" db="EMBL/GenBank/DDBJ databases">
        <authorList>
            <person name="Harkins D.M."/>
            <person name="Madupu R."/>
            <person name="Durkin A.S."/>
            <person name="Torralba M."/>
            <person name="Methe B."/>
            <person name="Sutton G.G."/>
            <person name="Nelson K.E."/>
        </authorList>
    </citation>
    <scope>NUCLEOTIDE SEQUENCE [LARGE SCALE GENOMIC DNA]</scope>
    <source>
        <strain evidence="10 11">F0489</strain>
    </source>
</reference>
<dbReference type="NCBIfam" id="TIGR00824">
    <property type="entry name" value="EIIA-man"/>
    <property type="match status" value="1"/>
</dbReference>
<comment type="subcellular location">
    <subcellularLocation>
        <location evidence="1">Cytoplasm</location>
    </subcellularLocation>
</comment>
<keyword evidence="7" id="KW-0598">Phosphotransferase system</keyword>
<dbReference type="GO" id="GO:0016773">
    <property type="term" value="F:phosphotransferase activity, alcohol group as acceptor"/>
    <property type="evidence" value="ECO:0007669"/>
    <property type="project" value="InterPro"/>
</dbReference>
<dbReference type="RefSeq" id="WP_008732282.1">
    <property type="nucleotide sequence ID" value="NZ_AKFT01000158.1"/>
</dbReference>
<dbReference type="Proteomes" id="UP000002941">
    <property type="component" value="Unassembled WGS sequence"/>
</dbReference>
<sequence length="145" mass="14856">MVAVIVAAHGHLAEGLIASSAMIAGPQEDLVAITFESSEGPDDLLAKYADAVEKSPSDQYLILVDLLGGSPYNAAARFAAAREDADVVTGVNLPMLIEVLGGRLTGGTLAELVEKARTAGAGGVKVLSEVFTPTTTDSDDEGDEL</sequence>
<evidence type="ECO:0000256" key="7">
    <source>
        <dbReference type="ARBA" id="ARBA00022683"/>
    </source>
</evidence>
<comment type="caution">
    <text evidence="10">The sequence shown here is derived from an EMBL/GenBank/DDBJ whole genome shotgun (WGS) entry which is preliminary data.</text>
</comment>
<dbReference type="eggNOG" id="COG2893">
    <property type="taxonomic scope" value="Bacteria"/>
</dbReference>
<keyword evidence="5" id="KW-0762">Sugar transport</keyword>
<keyword evidence="11" id="KW-1185">Reference proteome</keyword>
<dbReference type="InterPro" id="IPR013789">
    <property type="entry name" value="PTS_EIIA_man"/>
</dbReference>
<dbReference type="Pfam" id="PF03610">
    <property type="entry name" value="EIIA-man"/>
    <property type="match status" value="1"/>
</dbReference>
<evidence type="ECO:0000259" key="9">
    <source>
        <dbReference type="PROSITE" id="PS51096"/>
    </source>
</evidence>
<dbReference type="GO" id="GO:0016020">
    <property type="term" value="C:membrane"/>
    <property type="evidence" value="ECO:0007669"/>
    <property type="project" value="InterPro"/>
</dbReference>
<dbReference type="PATRIC" id="fig|1125718.3.peg.1900"/>
<dbReference type="PROSITE" id="PS51096">
    <property type="entry name" value="PTS_EIIA_TYPE_4"/>
    <property type="match status" value="1"/>
</dbReference>
<dbReference type="InterPro" id="IPR051471">
    <property type="entry name" value="Bacterial_PTS_sugar_comp"/>
</dbReference>
<gene>
    <name evidence="10" type="ORF">HMPREF1318_1456</name>
</gene>
<evidence type="ECO:0000313" key="10">
    <source>
        <dbReference type="EMBL" id="EJF41466.1"/>
    </source>
</evidence>
<keyword evidence="6" id="KW-0808">Transferase</keyword>
<evidence type="ECO:0000313" key="11">
    <source>
        <dbReference type="Proteomes" id="UP000002941"/>
    </source>
</evidence>
<evidence type="ECO:0000256" key="5">
    <source>
        <dbReference type="ARBA" id="ARBA00022597"/>
    </source>
</evidence>
<evidence type="ECO:0000256" key="4">
    <source>
        <dbReference type="ARBA" id="ARBA00022553"/>
    </source>
</evidence>
<dbReference type="PANTHER" id="PTHR33799:SF1">
    <property type="entry name" value="PTS SYSTEM MANNOSE-SPECIFIC EIIAB COMPONENT-RELATED"/>
    <property type="match status" value="1"/>
</dbReference>
<dbReference type="InterPro" id="IPR036662">
    <property type="entry name" value="PTS_EIIA_man-typ_sf"/>
</dbReference>
<dbReference type="CDD" id="cd00006">
    <property type="entry name" value="PTS_IIA_man"/>
    <property type="match status" value="1"/>
</dbReference>
<dbReference type="InterPro" id="IPR033887">
    <property type="entry name" value="PTS_IIA_man"/>
</dbReference>
<evidence type="ECO:0000256" key="8">
    <source>
        <dbReference type="ARBA" id="ARBA00022777"/>
    </source>
</evidence>
<name>J0WYR6_9ACTO</name>
<feature type="domain" description="PTS EIIA type-4" evidence="9">
    <location>
        <begin position="1"/>
        <end position="124"/>
    </location>
</feature>
<dbReference type="Gene3D" id="3.40.50.510">
    <property type="entry name" value="Phosphotransferase system, mannose-type IIA component"/>
    <property type="match status" value="1"/>
</dbReference>
<protein>
    <submittedName>
        <fullName evidence="10">PTS system fructose IIA component</fullName>
    </submittedName>
</protein>
<accession>J0WYR6</accession>
<evidence type="ECO:0000256" key="2">
    <source>
        <dbReference type="ARBA" id="ARBA00022448"/>
    </source>
</evidence>
<evidence type="ECO:0000256" key="1">
    <source>
        <dbReference type="ARBA" id="ARBA00004496"/>
    </source>
</evidence>
<dbReference type="InterPro" id="IPR004701">
    <property type="entry name" value="PTS_EIIA_man-typ"/>
</dbReference>
<dbReference type="OrthoDB" id="3183705at2"/>
<dbReference type="PANTHER" id="PTHR33799">
    <property type="entry name" value="PTS PERMEASE-RELATED-RELATED"/>
    <property type="match status" value="1"/>
</dbReference>
<keyword evidence="3" id="KW-0963">Cytoplasm</keyword>
<organism evidence="10 11">
    <name type="scientific">Actinomyces massiliensis F0489</name>
    <dbReference type="NCBI Taxonomy" id="1125718"/>
    <lineage>
        <taxon>Bacteria</taxon>
        <taxon>Bacillati</taxon>
        <taxon>Actinomycetota</taxon>
        <taxon>Actinomycetes</taxon>
        <taxon>Actinomycetales</taxon>
        <taxon>Actinomycetaceae</taxon>
        <taxon>Actinomyces</taxon>
    </lineage>
</organism>
<dbReference type="SUPFAM" id="SSF53062">
    <property type="entry name" value="PTS system fructose IIA component-like"/>
    <property type="match status" value="1"/>
</dbReference>
<dbReference type="EMBL" id="AKFT01000158">
    <property type="protein sequence ID" value="EJF41466.1"/>
    <property type="molecule type" value="Genomic_DNA"/>
</dbReference>
<evidence type="ECO:0000256" key="6">
    <source>
        <dbReference type="ARBA" id="ARBA00022679"/>
    </source>
</evidence>